<keyword evidence="7 8" id="KW-0131">Cell cycle</keyword>
<gene>
    <name evidence="7 11" type="primary">murD</name>
    <name evidence="11" type="ORF">BHD05_11595</name>
</gene>
<dbReference type="GO" id="GO:0071555">
    <property type="term" value="P:cell wall organization"/>
    <property type="evidence" value="ECO:0007669"/>
    <property type="project" value="UniProtKB-KW"/>
</dbReference>
<dbReference type="PANTHER" id="PTHR43692:SF1">
    <property type="entry name" value="UDP-N-ACETYLMURAMOYLALANINE--D-GLUTAMATE LIGASE"/>
    <property type="match status" value="1"/>
</dbReference>
<evidence type="ECO:0000313" key="12">
    <source>
        <dbReference type="Proteomes" id="UP000464507"/>
    </source>
</evidence>
<protein>
    <recommendedName>
        <fullName evidence="7 8">UDP-N-acetylmuramoylalanine--D-glutamate ligase</fullName>
        <ecNumber evidence="7 8">6.3.2.9</ecNumber>
    </recommendedName>
    <alternativeName>
        <fullName evidence="7">D-glutamic acid-adding enzyme</fullName>
    </alternativeName>
    <alternativeName>
        <fullName evidence="7">UDP-N-acetylmuramoyl-L-alanyl-D-glutamate synthetase</fullName>
    </alternativeName>
</protein>
<keyword evidence="4 7" id="KW-0436">Ligase</keyword>
<comment type="pathway">
    <text evidence="2 7 8">Cell wall biogenesis; peptidoglycan biosynthesis.</text>
</comment>
<evidence type="ECO:0000256" key="7">
    <source>
        <dbReference type="HAMAP-Rule" id="MF_00639"/>
    </source>
</evidence>
<evidence type="ECO:0000256" key="5">
    <source>
        <dbReference type="ARBA" id="ARBA00022741"/>
    </source>
</evidence>
<dbReference type="GO" id="GO:0008764">
    <property type="term" value="F:UDP-N-acetylmuramoylalanine-D-glutamate ligase activity"/>
    <property type="evidence" value="ECO:0007669"/>
    <property type="project" value="UniProtKB-UniRule"/>
</dbReference>
<dbReference type="GO" id="GO:0005524">
    <property type="term" value="F:ATP binding"/>
    <property type="evidence" value="ECO:0007669"/>
    <property type="project" value="UniProtKB-UniRule"/>
</dbReference>
<comment type="function">
    <text evidence="7 8">Cell wall formation. Catalyzes the addition of glutamate to the nucleotide precursor UDP-N-acetylmuramoyl-L-alanine (UMA).</text>
</comment>
<evidence type="ECO:0000256" key="6">
    <source>
        <dbReference type="ARBA" id="ARBA00022840"/>
    </source>
</evidence>
<dbReference type="InterPro" id="IPR005762">
    <property type="entry name" value="MurD"/>
</dbReference>
<evidence type="ECO:0000256" key="4">
    <source>
        <dbReference type="ARBA" id="ARBA00022598"/>
    </source>
</evidence>
<accession>A0A7L5AJF6</accession>
<dbReference type="EC" id="6.3.2.9" evidence="7 8"/>
<dbReference type="Pfam" id="PF21799">
    <property type="entry name" value="MurD-like_N"/>
    <property type="match status" value="1"/>
</dbReference>
<keyword evidence="12" id="KW-1185">Reference proteome</keyword>
<dbReference type="UniPathway" id="UPA00219"/>
<feature type="binding site" evidence="7">
    <location>
        <begin position="140"/>
        <end position="146"/>
    </location>
    <ligand>
        <name>ATP</name>
        <dbReference type="ChEBI" id="CHEBI:30616"/>
    </ligand>
</feature>
<evidence type="ECO:0000256" key="3">
    <source>
        <dbReference type="ARBA" id="ARBA00022490"/>
    </source>
</evidence>
<evidence type="ECO:0000259" key="10">
    <source>
        <dbReference type="Pfam" id="PF08245"/>
    </source>
</evidence>
<proteinExistence type="inferred from homology"/>
<dbReference type="KEGG" id="mant:BHD05_11595"/>
<dbReference type="GO" id="GO:0005737">
    <property type="term" value="C:cytoplasm"/>
    <property type="evidence" value="ECO:0007669"/>
    <property type="project" value="UniProtKB-SubCell"/>
</dbReference>
<dbReference type="HAMAP" id="MF_00639">
    <property type="entry name" value="MurD"/>
    <property type="match status" value="1"/>
</dbReference>
<dbReference type="InterPro" id="IPR036615">
    <property type="entry name" value="Mur_ligase_C_dom_sf"/>
</dbReference>
<dbReference type="Proteomes" id="UP000464507">
    <property type="component" value="Chromosome"/>
</dbReference>
<keyword evidence="7 8" id="KW-0961">Cell wall biogenesis/degradation</keyword>
<dbReference type="NCBIfam" id="TIGR01087">
    <property type="entry name" value="murD"/>
    <property type="match status" value="1"/>
</dbReference>
<keyword evidence="3 7" id="KW-0963">Cytoplasm</keyword>
<organism evidence="11 12">
    <name type="scientific">Marisediminicola antarctica</name>
    <dbReference type="NCBI Taxonomy" id="674079"/>
    <lineage>
        <taxon>Bacteria</taxon>
        <taxon>Bacillati</taxon>
        <taxon>Actinomycetota</taxon>
        <taxon>Actinomycetes</taxon>
        <taxon>Micrococcales</taxon>
        <taxon>Microbacteriaceae</taxon>
        <taxon>Marisediminicola</taxon>
    </lineage>
</organism>
<sequence>MAVPVRSASEVAALRSWHDDWSGLRVAVLGLGVTGFSVADTLAELGAEVVVFADGADEERADLLDVIGARLVVADLRRAGASLVADFAPELIVVSPGFAPSHPIIVDAARAATPVWGDVELAWRLRDKLDRPAEWFTVTGTNGKTTTVQLTTAMMIAGGKRVVACGNVGVPVLDAIRDPGGFDAFVVELSSFQLHYSHSLSAHSSACLNIAADHLDWHGSADAYSAAKAKVYENTRVACIYNRHDDATRIMVEHADVVEGCRAIGFGLGPPGPSDVGIVEDIVCDRAFIDDRHTNALELATLGQLESAGLGAPHMIANVLAASALARSYRIPASAIRQAILGFHLDQHRTELIATHADVRWINDSKATNPHAADAAVGAFESVVWVVGGLLKGVDISDVVARNADRLRAAVVIGADRAEVLAAFARHAPELPVFEVETADTKEVMAIAVRLSDLAARPGDAVVLAPAAASMDQFTDYADRGRQFAAAVHEMLGGRPDDDKHPPSPATAP</sequence>
<evidence type="ECO:0000259" key="9">
    <source>
        <dbReference type="Pfam" id="PF02875"/>
    </source>
</evidence>
<comment type="similarity">
    <text evidence="7">Belongs to the MurCDEF family.</text>
</comment>
<dbReference type="Pfam" id="PF02875">
    <property type="entry name" value="Mur_ligase_C"/>
    <property type="match status" value="1"/>
</dbReference>
<dbReference type="GO" id="GO:0009252">
    <property type="term" value="P:peptidoglycan biosynthetic process"/>
    <property type="evidence" value="ECO:0007669"/>
    <property type="project" value="UniProtKB-UniRule"/>
</dbReference>
<dbReference type="Pfam" id="PF08245">
    <property type="entry name" value="Mur_ligase_M"/>
    <property type="match status" value="1"/>
</dbReference>
<comment type="catalytic activity">
    <reaction evidence="7 8">
        <text>UDP-N-acetyl-alpha-D-muramoyl-L-alanine + D-glutamate + ATP = UDP-N-acetyl-alpha-D-muramoyl-L-alanyl-D-glutamate + ADP + phosphate + H(+)</text>
        <dbReference type="Rhea" id="RHEA:16429"/>
        <dbReference type="ChEBI" id="CHEBI:15378"/>
        <dbReference type="ChEBI" id="CHEBI:29986"/>
        <dbReference type="ChEBI" id="CHEBI:30616"/>
        <dbReference type="ChEBI" id="CHEBI:43474"/>
        <dbReference type="ChEBI" id="CHEBI:83898"/>
        <dbReference type="ChEBI" id="CHEBI:83900"/>
        <dbReference type="ChEBI" id="CHEBI:456216"/>
        <dbReference type="EC" id="6.3.2.9"/>
    </reaction>
</comment>
<dbReference type="Gene3D" id="3.40.50.720">
    <property type="entry name" value="NAD(P)-binding Rossmann-like Domain"/>
    <property type="match status" value="1"/>
</dbReference>
<comment type="subcellular location">
    <subcellularLocation>
        <location evidence="1 7 8">Cytoplasm</location>
    </subcellularLocation>
</comment>
<dbReference type="EMBL" id="CP017146">
    <property type="protein sequence ID" value="QHO70192.1"/>
    <property type="molecule type" value="Genomic_DNA"/>
</dbReference>
<dbReference type="GO" id="GO:0008360">
    <property type="term" value="P:regulation of cell shape"/>
    <property type="evidence" value="ECO:0007669"/>
    <property type="project" value="UniProtKB-KW"/>
</dbReference>
<keyword evidence="5 7" id="KW-0547">Nucleotide-binding</keyword>
<dbReference type="PANTHER" id="PTHR43692">
    <property type="entry name" value="UDP-N-ACETYLMURAMOYLALANINE--D-GLUTAMATE LIGASE"/>
    <property type="match status" value="1"/>
</dbReference>
<evidence type="ECO:0000256" key="8">
    <source>
        <dbReference type="RuleBase" id="RU003664"/>
    </source>
</evidence>
<dbReference type="Gene3D" id="3.90.190.20">
    <property type="entry name" value="Mur ligase, C-terminal domain"/>
    <property type="match status" value="1"/>
</dbReference>
<keyword evidence="7 8" id="KW-0133">Cell shape</keyword>
<reference evidence="11 12" key="1">
    <citation type="submission" date="2016-09" db="EMBL/GenBank/DDBJ databases">
        <title>Complete genome sequence of microbes from the polar regions.</title>
        <authorList>
            <person name="Liao L."/>
            <person name="Chen B."/>
        </authorList>
    </citation>
    <scope>NUCLEOTIDE SEQUENCE [LARGE SCALE GENOMIC DNA]</scope>
    <source>
        <strain evidence="11 12">ZS314</strain>
    </source>
</reference>
<keyword evidence="7 8" id="KW-0573">Peptidoglycan synthesis</keyword>
<dbReference type="InterPro" id="IPR013221">
    <property type="entry name" value="Mur_ligase_cen"/>
</dbReference>
<feature type="domain" description="Mur ligase central" evidence="10">
    <location>
        <begin position="138"/>
        <end position="325"/>
    </location>
</feature>
<keyword evidence="7 8" id="KW-0132">Cell division</keyword>
<name>A0A7L5AJF6_9MICO</name>
<keyword evidence="6 7" id="KW-0067">ATP-binding</keyword>
<dbReference type="InterPro" id="IPR036565">
    <property type="entry name" value="Mur-like_cat_sf"/>
</dbReference>
<dbReference type="InterPro" id="IPR004101">
    <property type="entry name" value="Mur_ligase_C"/>
</dbReference>
<feature type="domain" description="Mur ligase C-terminal" evidence="9">
    <location>
        <begin position="348"/>
        <end position="467"/>
    </location>
</feature>
<dbReference type="SUPFAM" id="SSF53244">
    <property type="entry name" value="MurD-like peptide ligases, peptide-binding domain"/>
    <property type="match status" value="1"/>
</dbReference>
<dbReference type="GO" id="GO:0051301">
    <property type="term" value="P:cell division"/>
    <property type="evidence" value="ECO:0007669"/>
    <property type="project" value="UniProtKB-KW"/>
</dbReference>
<dbReference type="SUPFAM" id="SSF51984">
    <property type="entry name" value="MurCD N-terminal domain"/>
    <property type="match status" value="1"/>
</dbReference>
<dbReference type="Gene3D" id="3.40.1190.10">
    <property type="entry name" value="Mur-like, catalytic domain"/>
    <property type="match status" value="1"/>
</dbReference>
<dbReference type="AlphaFoldDB" id="A0A7L5AJF6"/>
<dbReference type="SUPFAM" id="SSF53623">
    <property type="entry name" value="MurD-like peptide ligases, catalytic domain"/>
    <property type="match status" value="1"/>
</dbReference>
<evidence type="ECO:0000313" key="11">
    <source>
        <dbReference type="EMBL" id="QHO70192.1"/>
    </source>
</evidence>
<evidence type="ECO:0000256" key="1">
    <source>
        <dbReference type="ARBA" id="ARBA00004496"/>
    </source>
</evidence>
<evidence type="ECO:0000256" key="2">
    <source>
        <dbReference type="ARBA" id="ARBA00004752"/>
    </source>
</evidence>